<dbReference type="Pfam" id="PF00275">
    <property type="entry name" value="EPSP_synthase"/>
    <property type="match status" value="1"/>
</dbReference>
<feature type="binding site" evidence="8">
    <location>
        <position position="114"/>
    </location>
    <ligand>
        <name>phosphoenolpyruvate</name>
        <dbReference type="ChEBI" id="CHEBI:58702"/>
    </ligand>
</feature>
<feature type="region of interest" description="Disordered" evidence="9">
    <location>
        <begin position="445"/>
        <end position="467"/>
    </location>
</feature>
<feature type="active site" description="Proton acceptor" evidence="8">
    <location>
        <position position="332"/>
    </location>
</feature>
<dbReference type="CDD" id="cd01556">
    <property type="entry name" value="EPSP_synthase"/>
    <property type="match status" value="1"/>
</dbReference>
<dbReference type="PIRSF" id="PIRSF000505">
    <property type="entry name" value="EPSPS"/>
    <property type="match status" value="1"/>
</dbReference>
<reference evidence="11 12" key="1">
    <citation type="submission" date="2018-10" db="EMBL/GenBank/DDBJ databases">
        <title>Sequencing the genomes of 1000 actinobacteria strains.</title>
        <authorList>
            <person name="Klenk H.-P."/>
        </authorList>
    </citation>
    <scope>NUCLEOTIDE SEQUENCE [LARGE SCALE GENOMIC DNA]</scope>
    <source>
        <strain evidence="11 12">DSM 44267</strain>
    </source>
</reference>
<name>A0A495XVH0_9MICO</name>
<evidence type="ECO:0000256" key="9">
    <source>
        <dbReference type="SAM" id="MobiDB-lite"/>
    </source>
</evidence>
<feature type="compositionally biased region" description="Basic and acidic residues" evidence="9">
    <location>
        <begin position="455"/>
        <end position="467"/>
    </location>
</feature>
<dbReference type="InterPro" id="IPR001986">
    <property type="entry name" value="Enolpyruvate_Tfrase_dom"/>
</dbReference>
<dbReference type="AlphaFoldDB" id="A0A495XVH0"/>
<dbReference type="GO" id="GO:0003866">
    <property type="term" value="F:3-phosphoshikimate 1-carboxyvinyltransferase activity"/>
    <property type="evidence" value="ECO:0007669"/>
    <property type="project" value="UniProtKB-UniRule"/>
</dbReference>
<keyword evidence="3 8" id="KW-0963">Cytoplasm</keyword>
<evidence type="ECO:0000259" key="10">
    <source>
        <dbReference type="Pfam" id="PF00275"/>
    </source>
</evidence>
<feature type="binding site" evidence="8">
    <location>
        <position position="404"/>
    </location>
    <ligand>
        <name>phosphoenolpyruvate</name>
        <dbReference type="ChEBI" id="CHEBI:58702"/>
    </ligand>
</feature>
<dbReference type="OrthoDB" id="9809920at2"/>
<dbReference type="GO" id="GO:0005737">
    <property type="term" value="C:cytoplasm"/>
    <property type="evidence" value="ECO:0007669"/>
    <property type="project" value="UniProtKB-SubCell"/>
</dbReference>
<evidence type="ECO:0000256" key="8">
    <source>
        <dbReference type="HAMAP-Rule" id="MF_00210"/>
    </source>
</evidence>
<dbReference type="PANTHER" id="PTHR21090:SF5">
    <property type="entry name" value="PENTAFUNCTIONAL AROM POLYPEPTIDE"/>
    <property type="match status" value="1"/>
</dbReference>
<sequence>MSAHPGARDGEPTDGDWTAPRATGPLDATVVLPGSKSLTNRYLVLAALASDRSRLRAPLRSRDTLLMAQALRTLGVGVDDVPSDPADAVGGPDWIVSPPDALRGDVDVHCGLAGTVMRFLPAVAVLADGDVRMDGDPQARVRPMSPVVDALRTLGASIDDDGTGCLPLTVHGAGRMPGGSVTMDASASSQFVSSLLLAGARYEQGVTVHHDGKPVPSQPHILMTVEALRDAGAVVDDSEPNTWRVEPSEINALDVSVEPDLSNAGPFLAAALAAGGSVRVPGWPQHTTQAGDLMREILDAMGADVRLDRTGLTVTGGDELVGIDIDLHDAAELTPTVAALAALASTPSWLRGVAHIRGHETDRLAALSAELGRLGGDVEETDDGLRIRPAVLRGGRFRTYHDHRMATAGAILGLRVDGVTVEDVGTTAKTLPDFTGLWQGMLDGADPSRPVVGRDGSRDGSHDGTVR</sequence>
<comment type="catalytic activity">
    <reaction evidence="7">
        <text>3-phosphoshikimate + phosphoenolpyruvate = 5-O-(1-carboxyvinyl)-3-phosphoshikimate + phosphate</text>
        <dbReference type="Rhea" id="RHEA:21256"/>
        <dbReference type="ChEBI" id="CHEBI:43474"/>
        <dbReference type="ChEBI" id="CHEBI:57701"/>
        <dbReference type="ChEBI" id="CHEBI:58702"/>
        <dbReference type="ChEBI" id="CHEBI:145989"/>
        <dbReference type="EC" id="2.5.1.19"/>
    </reaction>
    <physiologicalReaction direction="left-to-right" evidence="7">
        <dbReference type="Rhea" id="RHEA:21257"/>
    </physiologicalReaction>
</comment>
<dbReference type="Gene3D" id="3.65.10.10">
    <property type="entry name" value="Enolpyruvate transferase domain"/>
    <property type="match status" value="2"/>
</dbReference>
<gene>
    <name evidence="8" type="primary">aroA</name>
    <name evidence="11" type="ORF">DFJ68_2017</name>
</gene>
<dbReference type="HAMAP" id="MF_00210">
    <property type="entry name" value="EPSP_synth"/>
    <property type="match status" value="1"/>
</dbReference>
<comment type="caution">
    <text evidence="11">The sequence shown here is derived from an EMBL/GenBank/DDBJ whole genome shotgun (WGS) entry which is preliminary data.</text>
</comment>
<dbReference type="GO" id="GO:0009423">
    <property type="term" value="P:chorismate biosynthetic process"/>
    <property type="evidence" value="ECO:0007669"/>
    <property type="project" value="UniProtKB-UniRule"/>
</dbReference>
<feature type="binding site" evidence="8">
    <location>
        <position position="429"/>
    </location>
    <ligand>
        <name>phosphoenolpyruvate</name>
        <dbReference type="ChEBI" id="CHEBI:58702"/>
    </ligand>
</feature>
<dbReference type="UniPathway" id="UPA00053">
    <property type="reaction ID" value="UER00089"/>
</dbReference>
<feature type="binding site" evidence="8">
    <location>
        <position position="36"/>
    </location>
    <ligand>
        <name>phosphoenolpyruvate</name>
        <dbReference type="ChEBI" id="CHEBI:58702"/>
    </ligand>
</feature>
<feature type="binding site" evidence="8">
    <location>
        <position position="41"/>
    </location>
    <ligand>
        <name>3-phosphoshikimate</name>
        <dbReference type="ChEBI" id="CHEBI:145989"/>
    </ligand>
</feature>
<dbReference type="GO" id="GO:0009073">
    <property type="term" value="P:aromatic amino acid family biosynthetic process"/>
    <property type="evidence" value="ECO:0007669"/>
    <property type="project" value="UniProtKB-KW"/>
</dbReference>
<dbReference type="InterPro" id="IPR023193">
    <property type="entry name" value="EPSP_synthase_CS"/>
</dbReference>
<feature type="binding site" evidence="8">
    <location>
        <position position="190"/>
    </location>
    <ligand>
        <name>3-phosphoshikimate</name>
        <dbReference type="ChEBI" id="CHEBI:145989"/>
    </ligand>
</feature>
<feature type="region of interest" description="Disordered" evidence="9">
    <location>
        <begin position="1"/>
        <end position="22"/>
    </location>
</feature>
<dbReference type="FunFam" id="3.65.10.10:FF:000010">
    <property type="entry name" value="3-phosphoshikimate 1-carboxyvinyltransferase"/>
    <property type="match status" value="1"/>
</dbReference>
<proteinExistence type="inferred from homology"/>
<feature type="binding site" evidence="8">
    <location>
        <position position="36"/>
    </location>
    <ligand>
        <name>3-phosphoshikimate</name>
        <dbReference type="ChEBI" id="CHEBI:145989"/>
    </ligand>
</feature>
<comment type="subcellular location">
    <subcellularLocation>
        <location evidence="8">Cytoplasm</location>
    </subcellularLocation>
</comment>
<dbReference type="EMBL" id="RBXT01000001">
    <property type="protein sequence ID" value="RKT78570.1"/>
    <property type="molecule type" value="Genomic_DNA"/>
</dbReference>
<keyword evidence="5 8" id="KW-0808">Transferase</keyword>
<feature type="binding site" evidence="8">
    <location>
        <position position="332"/>
    </location>
    <ligand>
        <name>3-phosphoshikimate</name>
        <dbReference type="ChEBI" id="CHEBI:145989"/>
    </ligand>
</feature>
<keyword evidence="4 8" id="KW-0028">Amino-acid biosynthesis</keyword>
<feature type="binding site" evidence="8">
    <location>
        <position position="188"/>
    </location>
    <ligand>
        <name>3-phosphoshikimate</name>
        <dbReference type="ChEBI" id="CHEBI:145989"/>
    </ligand>
</feature>
<evidence type="ECO:0000256" key="5">
    <source>
        <dbReference type="ARBA" id="ARBA00022679"/>
    </source>
</evidence>
<comment type="function">
    <text evidence="8">Catalyzes the transfer of the enolpyruvyl moiety of phosphoenolpyruvate (PEP) to the 5-hydroxyl of shikimate-3-phosphate (S3P) to produce enolpyruvyl shikimate-3-phosphate and inorganic phosphate.</text>
</comment>
<dbReference type="RefSeq" id="WP_121032888.1">
    <property type="nucleotide sequence ID" value="NZ_RBXT01000001.1"/>
</dbReference>
<dbReference type="GO" id="GO:0008652">
    <property type="term" value="P:amino acid biosynthetic process"/>
    <property type="evidence" value="ECO:0007669"/>
    <property type="project" value="UniProtKB-KW"/>
</dbReference>
<feature type="binding site" evidence="8">
    <location>
        <position position="190"/>
    </location>
    <ligand>
        <name>phosphoenolpyruvate</name>
        <dbReference type="ChEBI" id="CHEBI:58702"/>
    </ligand>
</feature>
<evidence type="ECO:0000256" key="7">
    <source>
        <dbReference type="ARBA" id="ARBA00044633"/>
    </source>
</evidence>
<evidence type="ECO:0000256" key="6">
    <source>
        <dbReference type="ARBA" id="ARBA00023141"/>
    </source>
</evidence>
<dbReference type="PANTHER" id="PTHR21090">
    <property type="entry name" value="AROM/DEHYDROQUINATE SYNTHASE"/>
    <property type="match status" value="1"/>
</dbReference>
<feature type="binding site" evidence="8">
    <location>
        <position position="37"/>
    </location>
    <ligand>
        <name>3-phosphoshikimate</name>
        <dbReference type="ChEBI" id="CHEBI:145989"/>
    </ligand>
</feature>
<accession>A0A495XVH0</accession>
<evidence type="ECO:0000256" key="3">
    <source>
        <dbReference type="ARBA" id="ARBA00022490"/>
    </source>
</evidence>
<dbReference type="InterPro" id="IPR036968">
    <property type="entry name" value="Enolpyruvate_Tfrase_sf"/>
</dbReference>
<protein>
    <recommendedName>
        <fullName evidence="8">3-phosphoshikimate 1-carboxyvinyltransferase</fullName>
        <ecNumber evidence="8">2.5.1.19</ecNumber>
    </recommendedName>
    <alternativeName>
        <fullName evidence="8">5-enolpyruvylshikimate-3-phosphate synthase</fullName>
        <shortName evidence="8">EPSP synthase</shortName>
        <shortName evidence="8">EPSPS</shortName>
    </alternativeName>
</protein>
<dbReference type="NCBIfam" id="TIGR01356">
    <property type="entry name" value="aroA"/>
    <property type="match status" value="1"/>
</dbReference>
<evidence type="ECO:0000313" key="11">
    <source>
        <dbReference type="EMBL" id="RKT78570.1"/>
    </source>
</evidence>
<evidence type="ECO:0000256" key="1">
    <source>
        <dbReference type="ARBA" id="ARBA00004811"/>
    </source>
</evidence>
<comment type="subunit">
    <text evidence="8">Monomer.</text>
</comment>
<evidence type="ECO:0000256" key="2">
    <source>
        <dbReference type="ARBA" id="ARBA00009948"/>
    </source>
</evidence>
<feature type="binding site" evidence="8">
    <location>
        <position position="359"/>
    </location>
    <ligand>
        <name>3-phosphoshikimate</name>
        <dbReference type="ChEBI" id="CHEBI:145989"/>
    </ligand>
</feature>
<dbReference type="InterPro" id="IPR013792">
    <property type="entry name" value="RNA3'P_cycl/enolpyr_Trfase_a/b"/>
</dbReference>
<dbReference type="SUPFAM" id="SSF55205">
    <property type="entry name" value="EPT/RTPC-like"/>
    <property type="match status" value="1"/>
</dbReference>
<comment type="similarity">
    <text evidence="2 8">Belongs to the EPSP synthase family.</text>
</comment>
<dbReference type="PROSITE" id="PS00885">
    <property type="entry name" value="EPSP_SYNTHASE_2"/>
    <property type="match status" value="1"/>
</dbReference>
<feature type="domain" description="Enolpyruvate transferase" evidence="10">
    <location>
        <begin position="22"/>
        <end position="435"/>
    </location>
</feature>
<feature type="compositionally biased region" description="Basic and acidic residues" evidence="9">
    <location>
        <begin position="1"/>
        <end position="11"/>
    </location>
</feature>
<feature type="binding site" evidence="8">
    <location>
        <position position="189"/>
    </location>
    <ligand>
        <name>3-phosphoshikimate</name>
        <dbReference type="ChEBI" id="CHEBI:145989"/>
    </ligand>
</feature>
<feature type="binding site" evidence="8">
    <location>
        <position position="142"/>
    </location>
    <ligand>
        <name>phosphoenolpyruvate</name>
        <dbReference type="ChEBI" id="CHEBI:58702"/>
    </ligand>
</feature>
<organism evidence="11 12">
    <name type="scientific">Terracoccus luteus</name>
    <dbReference type="NCBI Taxonomy" id="53356"/>
    <lineage>
        <taxon>Bacteria</taxon>
        <taxon>Bacillati</taxon>
        <taxon>Actinomycetota</taxon>
        <taxon>Actinomycetes</taxon>
        <taxon>Micrococcales</taxon>
        <taxon>Intrasporangiaceae</taxon>
        <taxon>Terracoccus</taxon>
    </lineage>
</organism>
<feature type="binding site" evidence="8">
    <location>
        <position position="363"/>
    </location>
    <ligand>
        <name>phosphoenolpyruvate</name>
        <dbReference type="ChEBI" id="CHEBI:58702"/>
    </ligand>
</feature>
<keyword evidence="6 8" id="KW-0057">Aromatic amino acid biosynthesis</keyword>
<comment type="caution">
    <text evidence="8">Lacks conserved residue(s) required for the propagation of feature annotation.</text>
</comment>
<dbReference type="InterPro" id="IPR006264">
    <property type="entry name" value="EPSP_synthase"/>
</dbReference>
<evidence type="ECO:0000313" key="12">
    <source>
        <dbReference type="Proteomes" id="UP000278440"/>
    </source>
</evidence>
<dbReference type="Proteomes" id="UP000278440">
    <property type="component" value="Unassembled WGS sequence"/>
</dbReference>
<comment type="pathway">
    <text evidence="1 8">Metabolic intermediate biosynthesis; chorismate biosynthesis; chorismate from D-erythrose 4-phosphate and phosphoenolpyruvate: step 6/7.</text>
</comment>
<feature type="binding site" evidence="8">
    <location>
        <position position="217"/>
    </location>
    <ligand>
        <name>3-phosphoshikimate</name>
        <dbReference type="ChEBI" id="CHEBI:145989"/>
    </ligand>
</feature>
<keyword evidence="12" id="KW-1185">Reference proteome</keyword>
<dbReference type="EC" id="2.5.1.19" evidence="8"/>
<evidence type="ECO:0000256" key="4">
    <source>
        <dbReference type="ARBA" id="ARBA00022605"/>
    </source>
</evidence>
<dbReference type="FunFam" id="3.65.10.10:FF:000011">
    <property type="entry name" value="3-phosphoshikimate 1-carboxyvinyltransferase"/>
    <property type="match status" value="1"/>
</dbReference>